<dbReference type="Proteomes" id="UP001138540">
    <property type="component" value="Unassembled WGS sequence"/>
</dbReference>
<evidence type="ECO:0000313" key="2">
    <source>
        <dbReference type="EMBL" id="MBB5985182.1"/>
    </source>
</evidence>
<organism evidence="2 3">
    <name type="scientific">Sphingobium lignivorans</name>
    <dbReference type="NCBI Taxonomy" id="2735886"/>
    <lineage>
        <taxon>Bacteria</taxon>
        <taxon>Pseudomonadati</taxon>
        <taxon>Pseudomonadota</taxon>
        <taxon>Alphaproteobacteria</taxon>
        <taxon>Sphingomonadales</taxon>
        <taxon>Sphingomonadaceae</taxon>
        <taxon>Sphingobium</taxon>
    </lineage>
</organism>
<dbReference type="EMBL" id="JACHKA010000001">
    <property type="protein sequence ID" value="MBB5985182.1"/>
    <property type="molecule type" value="Genomic_DNA"/>
</dbReference>
<feature type="compositionally biased region" description="Basic and acidic residues" evidence="1">
    <location>
        <begin position="57"/>
        <end position="66"/>
    </location>
</feature>
<evidence type="ECO:0000313" key="3">
    <source>
        <dbReference type="Proteomes" id="UP001138540"/>
    </source>
</evidence>
<comment type="caution">
    <text evidence="2">The sequence shown here is derived from an EMBL/GenBank/DDBJ whole genome shotgun (WGS) entry which is preliminary data.</text>
</comment>
<gene>
    <name evidence="2" type="ORF">HNP60_001156</name>
</gene>
<proteinExistence type="predicted"/>
<name>A0ABR6ND13_9SPHN</name>
<evidence type="ECO:0000256" key="1">
    <source>
        <dbReference type="SAM" id="MobiDB-lite"/>
    </source>
</evidence>
<feature type="region of interest" description="Disordered" evidence="1">
    <location>
        <begin position="57"/>
        <end position="78"/>
    </location>
</feature>
<protein>
    <submittedName>
        <fullName evidence="2">Uncharacterized protein</fullName>
    </submittedName>
</protein>
<reference evidence="2 3" key="1">
    <citation type="submission" date="2020-08" db="EMBL/GenBank/DDBJ databases">
        <title>Exploring microbial biodiversity for novel pathways involved in the catabolism of aromatic compounds derived from lignin.</title>
        <authorList>
            <person name="Elkins J."/>
        </authorList>
    </citation>
    <scope>NUCLEOTIDE SEQUENCE [LARGE SCALE GENOMIC DNA]</scope>
    <source>
        <strain evidence="2 3">B1D3A</strain>
    </source>
</reference>
<feature type="compositionally biased region" description="Polar residues" evidence="1">
    <location>
        <begin position="69"/>
        <end position="78"/>
    </location>
</feature>
<keyword evidence="3" id="KW-1185">Reference proteome</keyword>
<sequence length="78" mass="8276">MNIGILQAIAYGQIARDCGEVRRIVAGLIGQGSTQSRRIRHPLGDHAFIKAAPEIDGKAQPADHDGQAQARNQGDTAC</sequence>
<accession>A0ABR6ND13</accession>